<reference evidence="2 4" key="1">
    <citation type="journal article" date="2011" name="Nature">
        <title>The Medicago genome provides insight into the evolution of rhizobial symbioses.</title>
        <authorList>
            <person name="Young N.D."/>
            <person name="Debelle F."/>
            <person name="Oldroyd G.E."/>
            <person name="Geurts R."/>
            <person name="Cannon S.B."/>
            <person name="Udvardi M.K."/>
            <person name="Benedito V.A."/>
            <person name="Mayer K.F."/>
            <person name="Gouzy J."/>
            <person name="Schoof H."/>
            <person name="Van de Peer Y."/>
            <person name="Proost S."/>
            <person name="Cook D.R."/>
            <person name="Meyers B.C."/>
            <person name="Spannagl M."/>
            <person name="Cheung F."/>
            <person name="De Mita S."/>
            <person name="Krishnakumar V."/>
            <person name="Gundlach H."/>
            <person name="Zhou S."/>
            <person name="Mudge J."/>
            <person name="Bharti A.K."/>
            <person name="Murray J.D."/>
            <person name="Naoumkina M.A."/>
            <person name="Rosen B."/>
            <person name="Silverstein K.A."/>
            <person name="Tang H."/>
            <person name="Rombauts S."/>
            <person name="Zhao P.X."/>
            <person name="Zhou P."/>
            <person name="Barbe V."/>
            <person name="Bardou P."/>
            <person name="Bechner M."/>
            <person name="Bellec A."/>
            <person name="Berger A."/>
            <person name="Berges H."/>
            <person name="Bidwell S."/>
            <person name="Bisseling T."/>
            <person name="Choisne N."/>
            <person name="Couloux A."/>
            <person name="Denny R."/>
            <person name="Deshpande S."/>
            <person name="Dai X."/>
            <person name="Doyle J.J."/>
            <person name="Dudez A.M."/>
            <person name="Farmer A.D."/>
            <person name="Fouteau S."/>
            <person name="Franken C."/>
            <person name="Gibelin C."/>
            <person name="Gish J."/>
            <person name="Goldstein S."/>
            <person name="Gonzalez A.J."/>
            <person name="Green P.J."/>
            <person name="Hallab A."/>
            <person name="Hartog M."/>
            <person name="Hua A."/>
            <person name="Humphray S.J."/>
            <person name="Jeong D.H."/>
            <person name="Jing Y."/>
            <person name="Jocker A."/>
            <person name="Kenton S.M."/>
            <person name="Kim D.J."/>
            <person name="Klee K."/>
            <person name="Lai H."/>
            <person name="Lang C."/>
            <person name="Lin S."/>
            <person name="Macmil S.L."/>
            <person name="Magdelenat G."/>
            <person name="Matthews L."/>
            <person name="McCorrison J."/>
            <person name="Monaghan E.L."/>
            <person name="Mun J.H."/>
            <person name="Najar F.Z."/>
            <person name="Nicholson C."/>
            <person name="Noirot C."/>
            <person name="O'Bleness M."/>
            <person name="Paule C.R."/>
            <person name="Poulain J."/>
            <person name="Prion F."/>
            <person name="Qin B."/>
            <person name="Qu C."/>
            <person name="Retzel E.F."/>
            <person name="Riddle C."/>
            <person name="Sallet E."/>
            <person name="Samain S."/>
            <person name="Samson N."/>
            <person name="Sanders I."/>
            <person name="Saurat O."/>
            <person name="Scarpelli C."/>
            <person name="Schiex T."/>
            <person name="Segurens B."/>
            <person name="Severin A.J."/>
            <person name="Sherrier D.J."/>
            <person name="Shi R."/>
            <person name="Sims S."/>
            <person name="Singer S.R."/>
            <person name="Sinharoy S."/>
            <person name="Sterck L."/>
            <person name="Viollet A."/>
            <person name="Wang B.B."/>
            <person name="Wang K."/>
            <person name="Wang M."/>
            <person name="Wang X."/>
            <person name="Warfsmann J."/>
            <person name="Weissenbach J."/>
            <person name="White D.D."/>
            <person name="White J.D."/>
            <person name="Wiley G.B."/>
            <person name="Wincker P."/>
            <person name="Xing Y."/>
            <person name="Yang L."/>
            <person name="Yao Z."/>
            <person name="Ying F."/>
            <person name="Zhai J."/>
            <person name="Zhou L."/>
            <person name="Zuber A."/>
            <person name="Denarie J."/>
            <person name="Dixon R.A."/>
            <person name="May G.D."/>
            <person name="Schwartz D.C."/>
            <person name="Rogers J."/>
            <person name="Quetier F."/>
            <person name="Town C.D."/>
            <person name="Roe B.A."/>
        </authorList>
    </citation>
    <scope>NUCLEOTIDE SEQUENCE [LARGE SCALE GENOMIC DNA]</scope>
    <source>
        <strain evidence="2">A17</strain>
        <strain evidence="3 4">cv. Jemalong A17</strain>
    </source>
</reference>
<proteinExistence type="predicted"/>
<keyword evidence="4" id="KW-1185">Reference proteome</keyword>
<gene>
    <name evidence="2" type="ordered locus">MTR_7g034095</name>
</gene>
<dbReference type="EMBL" id="CM001223">
    <property type="protein sequence ID" value="KEH22190.1"/>
    <property type="molecule type" value="Genomic_DNA"/>
</dbReference>
<feature type="compositionally biased region" description="Basic residues" evidence="1">
    <location>
        <begin position="60"/>
        <end position="73"/>
    </location>
</feature>
<evidence type="ECO:0000313" key="4">
    <source>
        <dbReference type="Proteomes" id="UP000002051"/>
    </source>
</evidence>
<feature type="region of interest" description="Disordered" evidence="1">
    <location>
        <begin position="52"/>
        <end position="79"/>
    </location>
</feature>
<accession>A0A072U8J9</accession>
<organism evidence="2 4">
    <name type="scientific">Medicago truncatula</name>
    <name type="common">Barrel medic</name>
    <name type="synonym">Medicago tribuloides</name>
    <dbReference type="NCBI Taxonomy" id="3880"/>
    <lineage>
        <taxon>Eukaryota</taxon>
        <taxon>Viridiplantae</taxon>
        <taxon>Streptophyta</taxon>
        <taxon>Embryophyta</taxon>
        <taxon>Tracheophyta</taxon>
        <taxon>Spermatophyta</taxon>
        <taxon>Magnoliopsida</taxon>
        <taxon>eudicotyledons</taxon>
        <taxon>Gunneridae</taxon>
        <taxon>Pentapetalae</taxon>
        <taxon>rosids</taxon>
        <taxon>fabids</taxon>
        <taxon>Fabales</taxon>
        <taxon>Fabaceae</taxon>
        <taxon>Papilionoideae</taxon>
        <taxon>50 kb inversion clade</taxon>
        <taxon>NPAAA clade</taxon>
        <taxon>Hologalegina</taxon>
        <taxon>IRL clade</taxon>
        <taxon>Trifolieae</taxon>
        <taxon>Medicago</taxon>
    </lineage>
</organism>
<sequence length="79" mass="8978">MVVIKKFGFQTTHYCDYRLDFKPTTPKCLLGAKDKADNIDEIETACQPSAALPNDNGVSAKRRRKLKYKANKKARMEAE</sequence>
<evidence type="ECO:0000256" key="1">
    <source>
        <dbReference type="SAM" id="MobiDB-lite"/>
    </source>
</evidence>
<reference evidence="3" key="3">
    <citation type="submission" date="2015-04" db="UniProtKB">
        <authorList>
            <consortium name="EnsemblPlants"/>
        </authorList>
    </citation>
    <scope>IDENTIFICATION</scope>
    <source>
        <strain evidence="3">cv. Jemalong A17</strain>
    </source>
</reference>
<name>A0A072U8J9_MEDTR</name>
<dbReference type="Proteomes" id="UP000002051">
    <property type="component" value="Unassembled WGS sequence"/>
</dbReference>
<evidence type="ECO:0000313" key="3">
    <source>
        <dbReference type="EnsemblPlants" id="KEH22190"/>
    </source>
</evidence>
<reference evidence="2 4" key="2">
    <citation type="journal article" date="2014" name="BMC Genomics">
        <title>An improved genome release (version Mt4.0) for the model legume Medicago truncatula.</title>
        <authorList>
            <person name="Tang H."/>
            <person name="Krishnakumar V."/>
            <person name="Bidwell S."/>
            <person name="Rosen B."/>
            <person name="Chan A."/>
            <person name="Zhou S."/>
            <person name="Gentzbittel L."/>
            <person name="Childs K.L."/>
            <person name="Yandell M."/>
            <person name="Gundlach H."/>
            <person name="Mayer K.F."/>
            <person name="Schwartz D.C."/>
            <person name="Town C.D."/>
        </authorList>
    </citation>
    <scope>GENOME REANNOTATION</scope>
    <source>
        <strain evidence="2">A17</strain>
        <strain evidence="3 4">cv. Jemalong A17</strain>
    </source>
</reference>
<dbReference type="AlphaFoldDB" id="A0A072U8J9"/>
<dbReference type="HOGENOM" id="CLU_2609693_0_0_1"/>
<protein>
    <submittedName>
        <fullName evidence="2 3">Uncharacterized protein</fullName>
    </submittedName>
</protein>
<evidence type="ECO:0000313" key="2">
    <source>
        <dbReference type="EMBL" id="KEH22190.1"/>
    </source>
</evidence>
<dbReference type="EnsemblPlants" id="KEH22190">
    <property type="protein sequence ID" value="KEH22190"/>
    <property type="gene ID" value="MTR_7g034095"/>
</dbReference>